<reference evidence="1" key="1">
    <citation type="submission" date="2020-06" db="EMBL/GenBank/DDBJ databases">
        <title>Genomic insights into acetone-butanol-ethanol (ABE) fermentation by sequencing solventogenic clostridia strains.</title>
        <authorList>
            <person name="Brown S."/>
        </authorList>
    </citation>
    <scope>NUCLEOTIDE SEQUENCE</scope>
    <source>
        <strain evidence="1">DJ123</strain>
    </source>
</reference>
<evidence type="ECO:0000313" key="1">
    <source>
        <dbReference type="EMBL" id="NSB12159.1"/>
    </source>
</evidence>
<dbReference type="InterPro" id="IPR018540">
    <property type="entry name" value="Spo0E-like"/>
</dbReference>
<accession>A0AAE5EX55</accession>
<dbReference type="AlphaFoldDB" id="A0AAE5EX55"/>
<dbReference type="Proteomes" id="UP000822184">
    <property type="component" value="Unassembled WGS sequence"/>
</dbReference>
<name>A0AAE5EX55_CLOBE</name>
<dbReference type="RefSeq" id="WP_077856609.1">
    <property type="nucleotide sequence ID" value="NZ_JABTDW010000001.1"/>
</dbReference>
<gene>
    <name evidence="1" type="ORF">BCD95_000418</name>
</gene>
<evidence type="ECO:0008006" key="3">
    <source>
        <dbReference type="Google" id="ProtNLM"/>
    </source>
</evidence>
<dbReference type="InterPro" id="IPR036638">
    <property type="entry name" value="HLH_DNA-bd_sf"/>
</dbReference>
<sequence length="52" mass="6201">MGIKRELERTREELNILIKNKEIITNDKELLELSIKLDKLINEYMNSINKSI</sequence>
<evidence type="ECO:0000313" key="2">
    <source>
        <dbReference type="Proteomes" id="UP000822184"/>
    </source>
</evidence>
<dbReference type="GO" id="GO:0043937">
    <property type="term" value="P:regulation of sporulation"/>
    <property type="evidence" value="ECO:0007669"/>
    <property type="project" value="InterPro"/>
</dbReference>
<dbReference type="Pfam" id="PF09388">
    <property type="entry name" value="SpoOE-like"/>
    <property type="match status" value="1"/>
</dbReference>
<dbReference type="EMBL" id="JABTDW010000001">
    <property type="protein sequence ID" value="NSB12159.1"/>
    <property type="molecule type" value="Genomic_DNA"/>
</dbReference>
<proteinExistence type="predicted"/>
<dbReference type="GO" id="GO:0046983">
    <property type="term" value="F:protein dimerization activity"/>
    <property type="evidence" value="ECO:0007669"/>
    <property type="project" value="InterPro"/>
</dbReference>
<organism evidence="1 2">
    <name type="scientific">Clostridium beijerinckii</name>
    <name type="common">Clostridium MP</name>
    <dbReference type="NCBI Taxonomy" id="1520"/>
    <lineage>
        <taxon>Bacteria</taxon>
        <taxon>Bacillati</taxon>
        <taxon>Bacillota</taxon>
        <taxon>Clostridia</taxon>
        <taxon>Eubacteriales</taxon>
        <taxon>Clostridiaceae</taxon>
        <taxon>Clostridium</taxon>
    </lineage>
</organism>
<dbReference type="InterPro" id="IPR037208">
    <property type="entry name" value="Spo0E-like_sf"/>
</dbReference>
<comment type="caution">
    <text evidence="1">The sequence shown here is derived from an EMBL/GenBank/DDBJ whole genome shotgun (WGS) entry which is preliminary data.</text>
</comment>
<dbReference type="SUPFAM" id="SSF140500">
    <property type="entry name" value="BAS1536-like"/>
    <property type="match status" value="1"/>
</dbReference>
<dbReference type="Gene3D" id="4.10.280.10">
    <property type="entry name" value="Helix-loop-helix DNA-binding domain"/>
    <property type="match status" value="1"/>
</dbReference>
<protein>
    <recommendedName>
        <fullName evidence="3">Spo0E like sporulation regulatory protein</fullName>
    </recommendedName>
</protein>